<dbReference type="Proteomes" id="UP000591131">
    <property type="component" value="Unassembled WGS sequence"/>
</dbReference>
<dbReference type="OrthoDB" id="5968250at2759"/>
<organism evidence="2 3">
    <name type="scientific">Perkinsus chesapeaki</name>
    <name type="common">Clam parasite</name>
    <name type="synonym">Perkinsus andrewsi</name>
    <dbReference type="NCBI Taxonomy" id="330153"/>
    <lineage>
        <taxon>Eukaryota</taxon>
        <taxon>Sar</taxon>
        <taxon>Alveolata</taxon>
        <taxon>Perkinsozoa</taxon>
        <taxon>Perkinsea</taxon>
        <taxon>Perkinsida</taxon>
        <taxon>Perkinsidae</taxon>
        <taxon>Perkinsus</taxon>
    </lineage>
</organism>
<accession>A0A7J6KN86</accession>
<evidence type="ECO:0000256" key="1">
    <source>
        <dbReference type="SAM" id="MobiDB-lite"/>
    </source>
</evidence>
<dbReference type="AlphaFoldDB" id="A0A7J6KN86"/>
<evidence type="ECO:0000313" key="2">
    <source>
        <dbReference type="EMBL" id="KAF4648537.1"/>
    </source>
</evidence>
<protein>
    <submittedName>
        <fullName evidence="2">Uncharacterized protein</fullName>
    </submittedName>
</protein>
<feature type="non-terminal residue" evidence="2">
    <location>
        <position position="155"/>
    </location>
</feature>
<comment type="caution">
    <text evidence="2">The sequence shown here is derived from an EMBL/GenBank/DDBJ whole genome shotgun (WGS) entry which is preliminary data.</text>
</comment>
<reference evidence="2 3" key="1">
    <citation type="submission" date="2020-04" db="EMBL/GenBank/DDBJ databases">
        <title>Perkinsus chesapeaki whole genome sequence.</title>
        <authorList>
            <person name="Bogema D.R."/>
        </authorList>
    </citation>
    <scope>NUCLEOTIDE SEQUENCE [LARGE SCALE GENOMIC DNA]</scope>
    <source>
        <strain evidence="2">ATCC PRA-425</strain>
    </source>
</reference>
<proteinExistence type="predicted"/>
<keyword evidence="3" id="KW-1185">Reference proteome</keyword>
<sequence length="155" mass="16887">MFHDTQALDPTAYSLSQLGSPSIAEDDQGSLNDFIVPDTSQVTLYDASQGGGLTQADRRGLNLPTTPEIPEGPPACDFSSFYLITWPHPVNDAQQLLKPGDDLSKESFAAILQESFNAHNEPSSMLSRIWALESADATLQRESMSRMAILKETAE</sequence>
<dbReference type="EMBL" id="JAAPAO010001936">
    <property type="protein sequence ID" value="KAF4648537.1"/>
    <property type="molecule type" value="Genomic_DNA"/>
</dbReference>
<evidence type="ECO:0000313" key="3">
    <source>
        <dbReference type="Proteomes" id="UP000591131"/>
    </source>
</evidence>
<name>A0A7J6KN86_PERCH</name>
<feature type="region of interest" description="Disordered" evidence="1">
    <location>
        <begin position="50"/>
        <end position="71"/>
    </location>
</feature>
<gene>
    <name evidence="2" type="ORF">FOL47_003098</name>
</gene>